<protein>
    <submittedName>
        <fullName evidence="8">Gaba-b receptor</fullName>
    </submittedName>
</protein>
<gene>
    <name evidence="8" type="ORF">M0812_01315</name>
</gene>
<evidence type="ECO:0000313" key="9">
    <source>
        <dbReference type="Proteomes" id="UP001146793"/>
    </source>
</evidence>
<dbReference type="GO" id="GO:0004930">
    <property type="term" value="F:G protein-coupled receptor activity"/>
    <property type="evidence" value="ECO:0007669"/>
    <property type="project" value="InterPro"/>
</dbReference>
<feature type="transmembrane region" description="Helical" evidence="6">
    <location>
        <begin position="133"/>
        <end position="154"/>
    </location>
</feature>
<feature type="compositionally biased region" description="Polar residues" evidence="5">
    <location>
        <begin position="326"/>
        <end position="339"/>
    </location>
</feature>
<comment type="caution">
    <text evidence="8">The sequence shown here is derived from an EMBL/GenBank/DDBJ whole genome shotgun (WGS) entry which is preliminary data.</text>
</comment>
<keyword evidence="8" id="KW-0675">Receptor</keyword>
<feature type="transmembrane region" description="Helical" evidence="6">
    <location>
        <begin position="22"/>
        <end position="45"/>
    </location>
</feature>
<feature type="compositionally biased region" description="Basic and acidic residues" evidence="5">
    <location>
        <begin position="293"/>
        <end position="313"/>
    </location>
</feature>
<sequence length="339" mass="38868">MIPILLETETDTDNTRGLWSDYVVTVLVLVVCCITLIGVSVFYYYRKYPGIKAKQPEIVLVTILSGILISISSIQANNHFYKVEGTFWAFCNFWKAWVQIIFGVSVWVNCLLLRSYRLYRIFLQRKKTTVKFFWAGLGILQSPWIILGIITSAVGGVEYQSDGGKCSFKTSLMITYTTFIAINVVLLAITVWQTRKIVEEYSGYKELRIGLFVSLVCVLICALLWLIKEVVNSSTDSKIGSIIWREFYTLTLAGVVTFLFWKTSIYVMIKAFHNDQEYVDKLRKAITKFSNDEADKKIAKSKKEKEKKEKEEENQNQDQDVELKENSLQANENSSTSSD</sequence>
<feature type="region of interest" description="Disordered" evidence="5">
    <location>
        <begin position="293"/>
        <end position="339"/>
    </location>
</feature>
<feature type="transmembrane region" description="Helical" evidence="6">
    <location>
        <begin position="57"/>
        <end position="76"/>
    </location>
</feature>
<feature type="transmembrane region" description="Helical" evidence="6">
    <location>
        <begin position="174"/>
        <end position="195"/>
    </location>
</feature>
<organism evidence="8 9">
    <name type="scientific">Anaeramoeba flamelloides</name>
    <dbReference type="NCBI Taxonomy" id="1746091"/>
    <lineage>
        <taxon>Eukaryota</taxon>
        <taxon>Metamonada</taxon>
        <taxon>Anaeramoebidae</taxon>
        <taxon>Anaeramoeba</taxon>
    </lineage>
</organism>
<accession>A0AAV8A7T1</accession>
<feature type="transmembrane region" description="Helical" evidence="6">
    <location>
        <begin position="247"/>
        <end position="269"/>
    </location>
</feature>
<dbReference type="EMBL" id="JANTQA010000015">
    <property type="protein sequence ID" value="KAJ3448830.1"/>
    <property type="molecule type" value="Genomic_DNA"/>
</dbReference>
<dbReference type="InterPro" id="IPR017978">
    <property type="entry name" value="GPCR_3_C"/>
</dbReference>
<evidence type="ECO:0000256" key="1">
    <source>
        <dbReference type="ARBA" id="ARBA00004141"/>
    </source>
</evidence>
<dbReference type="AlphaFoldDB" id="A0AAV8A7T1"/>
<evidence type="ECO:0000256" key="4">
    <source>
        <dbReference type="ARBA" id="ARBA00023136"/>
    </source>
</evidence>
<dbReference type="GO" id="GO:0016020">
    <property type="term" value="C:membrane"/>
    <property type="evidence" value="ECO:0007669"/>
    <property type="project" value="UniProtKB-SubCell"/>
</dbReference>
<evidence type="ECO:0000313" key="8">
    <source>
        <dbReference type="EMBL" id="KAJ3448830.1"/>
    </source>
</evidence>
<keyword evidence="4 6" id="KW-0472">Membrane</keyword>
<evidence type="ECO:0000259" key="7">
    <source>
        <dbReference type="Pfam" id="PF00003"/>
    </source>
</evidence>
<evidence type="ECO:0000256" key="5">
    <source>
        <dbReference type="SAM" id="MobiDB-lite"/>
    </source>
</evidence>
<evidence type="ECO:0000256" key="2">
    <source>
        <dbReference type="ARBA" id="ARBA00022692"/>
    </source>
</evidence>
<dbReference type="Pfam" id="PF00003">
    <property type="entry name" value="7tm_3"/>
    <property type="match status" value="1"/>
</dbReference>
<reference evidence="8" key="1">
    <citation type="submission" date="2022-08" db="EMBL/GenBank/DDBJ databases">
        <title>Novel sulphate-reducing endosymbionts in the free-living metamonad Anaeramoeba.</title>
        <authorList>
            <person name="Jerlstrom-Hultqvist J."/>
            <person name="Cepicka I."/>
            <person name="Gallot-Lavallee L."/>
            <person name="Salas-Leiva D."/>
            <person name="Curtis B.A."/>
            <person name="Zahonova K."/>
            <person name="Pipaliya S."/>
            <person name="Dacks J."/>
            <person name="Roger A.J."/>
        </authorList>
    </citation>
    <scope>NUCLEOTIDE SEQUENCE</scope>
    <source>
        <strain evidence="8">Busselton2</strain>
    </source>
</reference>
<evidence type="ECO:0000256" key="6">
    <source>
        <dbReference type="SAM" id="Phobius"/>
    </source>
</evidence>
<evidence type="ECO:0000256" key="3">
    <source>
        <dbReference type="ARBA" id="ARBA00022989"/>
    </source>
</evidence>
<proteinExistence type="predicted"/>
<feature type="domain" description="G-protein coupled receptors family 3 profile" evidence="7">
    <location>
        <begin position="23"/>
        <end position="150"/>
    </location>
</feature>
<feature type="transmembrane region" description="Helical" evidence="6">
    <location>
        <begin position="207"/>
        <end position="227"/>
    </location>
</feature>
<dbReference type="Proteomes" id="UP001146793">
    <property type="component" value="Unassembled WGS sequence"/>
</dbReference>
<feature type="transmembrane region" description="Helical" evidence="6">
    <location>
        <begin position="96"/>
        <end position="113"/>
    </location>
</feature>
<comment type="subcellular location">
    <subcellularLocation>
        <location evidence="1">Membrane</location>
        <topology evidence="1">Multi-pass membrane protein</topology>
    </subcellularLocation>
</comment>
<name>A0AAV8A7T1_9EUKA</name>
<keyword evidence="2 6" id="KW-0812">Transmembrane</keyword>
<keyword evidence="3 6" id="KW-1133">Transmembrane helix</keyword>